<dbReference type="PANTHER" id="PTHR43792:SF1">
    <property type="entry name" value="N-ACETYLTRANSFERASE DOMAIN-CONTAINING PROTEIN"/>
    <property type="match status" value="1"/>
</dbReference>
<comment type="caution">
    <text evidence="2">The sequence shown here is derived from an EMBL/GenBank/DDBJ whole genome shotgun (WGS) entry which is preliminary data.</text>
</comment>
<feature type="domain" description="N-acetyltransferase" evidence="1">
    <location>
        <begin position="19"/>
        <end position="167"/>
    </location>
</feature>
<gene>
    <name evidence="2" type="ORF">VMCG_03434</name>
</gene>
<evidence type="ECO:0000313" key="3">
    <source>
        <dbReference type="Proteomes" id="UP000283895"/>
    </source>
</evidence>
<dbReference type="OrthoDB" id="630895at2759"/>
<dbReference type="SUPFAM" id="SSF55729">
    <property type="entry name" value="Acyl-CoA N-acyltransferases (Nat)"/>
    <property type="match status" value="1"/>
</dbReference>
<dbReference type="Proteomes" id="UP000283895">
    <property type="component" value="Unassembled WGS sequence"/>
</dbReference>
<accession>A0A423WW96</accession>
<dbReference type="InterPro" id="IPR051531">
    <property type="entry name" value="N-acetyltransferase"/>
</dbReference>
<dbReference type="Pfam" id="PF13302">
    <property type="entry name" value="Acetyltransf_3"/>
    <property type="match status" value="1"/>
</dbReference>
<sequence>MAKYPDLKPQHDKFVRTNRLFLRPVTTKDLLALHRMRLNPTVMQFMPGVEKEQDALKSYSVRRIELMMAEDRFSFAIVLPDAEPPSEHDIVIGFIGITEPPEVFYMFDDKYWGGGFATEALQSFLETYWKAFPSGLEGVDEETRDVLEAHVHNGNDGSEHVATKCGFLHVSDGSTSSHGRKVGQKIFRLQRPSPS</sequence>
<proteinExistence type="predicted"/>
<keyword evidence="3" id="KW-1185">Reference proteome</keyword>
<reference evidence="2 3" key="1">
    <citation type="submission" date="2015-09" db="EMBL/GenBank/DDBJ databases">
        <title>Host preference determinants of Valsa canker pathogens revealed by comparative genomics.</title>
        <authorList>
            <person name="Yin Z."/>
            <person name="Huang L."/>
        </authorList>
    </citation>
    <scope>NUCLEOTIDE SEQUENCE [LARGE SCALE GENOMIC DNA]</scope>
    <source>
        <strain evidence="2 3">03-1</strain>
    </source>
</reference>
<dbReference type="Gene3D" id="3.40.630.30">
    <property type="match status" value="1"/>
</dbReference>
<dbReference type="InterPro" id="IPR000182">
    <property type="entry name" value="GNAT_dom"/>
</dbReference>
<dbReference type="AlphaFoldDB" id="A0A423WW96"/>
<dbReference type="InterPro" id="IPR016181">
    <property type="entry name" value="Acyl_CoA_acyltransferase"/>
</dbReference>
<evidence type="ECO:0000313" key="2">
    <source>
        <dbReference type="EMBL" id="ROW07758.1"/>
    </source>
</evidence>
<dbReference type="GO" id="GO:0016747">
    <property type="term" value="F:acyltransferase activity, transferring groups other than amino-acyl groups"/>
    <property type="evidence" value="ECO:0007669"/>
    <property type="project" value="InterPro"/>
</dbReference>
<dbReference type="PANTHER" id="PTHR43792">
    <property type="entry name" value="GNAT FAMILY, PUTATIVE (AFU_ORTHOLOGUE AFUA_3G00765)-RELATED-RELATED"/>
    <property type="match status" value="1"/>
</dbReference>
<name>A0A423WW96_9PEZI</name>
<organism evidence="2 3">
    <name type="scientific">Cytospora schulzeri</name>
    <dbReference type="NCBI Taxonomy" id="448051"/>
    <lineage>
        <taxon>Eukaryota</taxon>
        <taxon>Fungi</taxon>
        <taxon>Dikarya</taxon>
        <taxon>Ascomycota</taxon>
        <taxon>Pezizomycotina</taxon>
        <taxon>Sordariomycetes</taxon>
        <taxon>Sordariomycetidae</taxon>
        <taxon>Diaporthales</taxon>
        <taxon>Cytosporaceae</taxon>
        <taxon>Cytospora</taxon>
    </lineage>
</organism>
<dbReference type="EMBL" id="LKEA01000007">
    <property type="protein sequence ID" value="ROW07758.1"/>
    <property type="molecule type" value="Genomic_DNA"/>
</dbReference>
<protein>
    <recommendedName>
        <fullName evidence="1">N-acetyltransferase domain-containing protein</fullName>
    </recommendedName>
</protein>
<evidence type="ECO:0000259" key="1">
    <source>
        <dbReference type="Pfam" id="PF13302"/>
    </source>
</evidence>